<feature type="compositionally biased region" description="Acidic residues" evidence="1">
    <location>
        <begin position="260"/>
        <end position="269"/>
    </location>
</feature>
<feature type="region of interest" description="Disordered" evidence="1">
    <location>
        <begin position="221"/>
        <end position="417"/>
    </location>
</feature>
<dbReference type="AlphaFoldDB" id="A0ABD0WHS5"/>
<keyword evidence="2" id="KW-0812">Transmembrane</keyword>
<reference evidence="3 4" key="1">
    <citation type="submission" date="2024-06" db="EMBL/GenBank/DDBJ databases">
        <authorList>
            <person name="Pan Q."/>
            <person name="Wen M."/>
            <person name="Jouanno E."/>
            <person name="Zahm M."/>
            <person name="Klopp C."/>
            <person name="Cabau C."/>
            <person name="Louis A."/>
            <person name="Berthelot C."/>
            <person name="Parey E."/>
            <person name="Roest Crollius H."/>
            <person name="Montfort J."/>
            <person name="Robinson-Rechavi M."/>
            <person name="Bouchez O."/>
            <person name="Lampietro C."/>
            <person name="Lopez Roques C."/>
            <person name="Donnadieu C."/>
            <person name="Postlethwait J."/>
            <person name="Bobe J."/>
            <person name="Verreycken H."/>
            <person name="Guiguen Y."/>
        </authorList>
    </citation>
    <scope>NUCLEOTIDE SEQUENCE [LARGE SCALE GENOMIC DNA]</scope>
    <source>
        <strain evidence="3">Up_M1</strain>
        <tissue evidence="3">Testis</tissue>
    </source>
</reference>
<feature type="compositionally biased region" description="Basic and acidic residues" evidence="1">
    <location>
        <begin position="387"/>
        <end position="410"/>
    </location>
</feature>
<keyword evidence="2" id="KW-1133">Transmembrane helix</keyword>
<dbReference type="InterPro" id="IPR036179">
    <property type="entry name" value="Ig-like_dom_sf"/>
</dbReference>
<accession>A0ABD0WHS5</accession>
<name>A0ABD0WHS5_UMBPY</name>
<feature type="compositionally biased region" description="Low complexity" evidence="1">
    <location>
        <begin position="361"/>
        <end position="375"/>
    </location>
</feature>
<protein>
    <recommendedName>
        <fullName evidence="5">Ig-like domain-containing protein</fullName>
    </recommendedName>
</protein>
<sequence>MGRIQVSLLPVALLIGSALFMGVVSLTIGQISSVKVHPGKCLILPCNNTRHAGVIPYWHTPFGRVQNSSLHVNQLDVVAMQQNGSLQINFSPYHSGLYYCLLKAGIRTTLTPYFLIASGQQEHVVNPRRVRSVMSEDNHAVVSDTLFASAVAASVVVTFVIGFSFGALSRTLLDRCVTWVRSLGQGRRKHGETFSVAFRKDVEHDGCPSVGAITIENLRCSPPAKPQRSFRSKRSEEGTAYLERCDQGIVQEKNEREMAEQTDWEESERDGEKKRSEIEESEGLKEGSEERRENQKEGEEDGCGSDSIDSEPASVGITDGGQEACPPLQPARQRRVIRLYQYDDEGHRYGHLPKPDPMDHSTSTSRQRSLSLTRLHTIMAAAASPLDPERPEPSPDQEREPASSHQDQERAVFQLEI</sequence>
<dbReference type="SUPFAM" id="SSF48726">
    <property type="entry name" value="Immunoglobulin"/>
    <property type="match status" value="1"/>
</dbReference>
<evidence type="ECO:0000313" key="3">
    <source>
        <dbReference type="EMBL" id="KAL0973104.1"/>
    </source>
</evidence>
<comment type="caution">
    <text evidence="3">The sequence shown here is derived from an EMBL/GenBank/DDBJ whole genome shotgun (WGS) entry which is preliminary data.</text>
</comment>
<keyword evidence="4" id="KW-1185">Reference proteome</keyword>
<evidence type="ECO:0000313" key="4">
    <source>
        <dbReference type="Proteomes" id="UP001557470"/>
    </source>
</evidence>
<feature type="transmembrane region" description="Helical" evidence="2">
    <location>
        <begin position="146"/>
        <end position="168"/>
    </location>
</feature>
<feature type="compositionally biased region" description="Basic and acidic residues" evidence="1">
    <location>
        <begin position="344"/>
        <end position="359"/>
    </location>
</feature>
<dbReference type="Proteomes" id="UP001557470">
    <property type="component" value="Unassembled WGS sequence"/>
</dbReference>
<evidence type="ECO:0000256" key="1">
    <source>
        <dbReference type="SAM" id="MobiDB-lite"/>
    </source>
</evidence>
<organism evidence="3 4">
    <name type="scientific">Umbra pygmaea</name>
    <name type="common">Eastern mudminnow</name>
    <dbReference type="NCBI Taxonomy" id="75934"/>
    <lineage>
        <taxon>Eukaryota</taxon>
        <taxon>Metazoa</taxon>
        <taxon>Chordata</taxon>
        <taxon>Craniata</taxon>
        <taxon>Vertebrata</taxon>
        <taxon>Euteleostomi</taxon>
        <taxon>Actinopterygii</taxon>
        <taxon>Neopterygii</taxon>
        <taxon>Teleostei</taxon>
        <taxon>Protacanthopterygii</taxon>
        <taxon>Esociformes</taxon>
        <taxon>Umbridae</taxon>
        <taxon>Umbra</taxon>
    </lineage>
</organism>
<evidence type="ECO:0000256" key="2">
    <source>
        <dbReference type="SAM" id="Phobius"/>
    </source>
</evidence>
<feature type="compositionally biased region" description="Basic and acidic residues" evidence="1">
    <location>
        <begin position="270"/>
        <end position="297"/>
    </location>
</feature>
<evidence type="ECO:0008006" key="5">
    <source>
        <dbReference type="Google" id="ProtNLM"/>
    </source>
</evidence>
<proteinExistence type="predicted"/>
<keyword evidence="2" id="KW-0472">Membrane</keyword>
<dbReference type="EMBL" id="JAGEUA010000006">
    <property type="protein sequence ID" value="KAL0973104.1"/>
    <property type="molecule type" value="Genomic_DNA"/>
</dbReference>
<gene>
    <name evidence="3" type="ORF">UPYG_G00199020</name>
</gene>